<dbReference type="GO" id="GO:0033785">
    <property type="term" value="F:heptose 7-phosphate kinase activity"/>
    <property type="evidence" value="ECO:0007669"/>
    <property type="project" value="TreeGrafter"/>
</dbReference>
<protein>
    <recommendedName>
        <fullName evidence="1">Carbohydrate kinase PfkB domain-containing protein</fullName>
    </recommendedName>
</protein>
<evidence type="ECO:0000313" key="2">
    <source>
        <dbReference type="EMBL" id="NOT33969.1"/>
    </source>
</evidence>
<dbReference type="InterPro" id="IPR029056">
    <property type="entry name" value="Ribokinase-like"/>
</dbReference>
<sequence>SLAAWGSEEAVDVTGAGDAVVATATLALASGAPPRVAAALANVAGSIAVSRRGAHAVSRAALDAALRPVVTRSRRRGRS</sequence>
<evidence type="ECO:0000313" key="3">
    <source>
        <dbReference type="Proteomes" id="UP000580839"/>
    </source>
</evidence>
<gene>
    <name evidence="2" type="ORF">HOP12_07340</name>
</gene>
<organism evidence="2 3">
    <name type="scientific">Eiseniibacteriota bacterium</name>
    <dbReference type="NCBI Taxonomy" id="2212470"/>
    <lineage>
        <taxon>Bacteria</taxon>
        <taxon>Candidatus Eiseniibacteriota</taxon>
    </lineage>
</organism>
<name>A0A849SXW4_UNCEI</name>
<dbReference type="PANTHER" id="PTHR46969:SF1">
    <property type="entry name" value="BIFUNCTIONAL PROTEIN HLDE"/>
    <property type="match status" value="1"/>
</dbReference>
<proteinExistence type="predicted"/>
<accession>A0A849SXW4</accession>
<dbReference type="EMBL" id="JABFRW010000085">
    <property type="protein sequence ID" value="NOT33969.1"/>
    <property type="molecule type" value="Genomic_DNA"/>
</dbReference>
<comment type="caution">
    <text evidence="2">The sequence shown here is derived from an EMBL/GenBank/DDBJ whole genome shotgun (WGS) entry which is preliminary data.</text>
</comment>
<dbReference type="AlphaFoldDB" id="A0A849SXW4"/>
<feature type="non-terminal residue" evidence="2">
    <location>
        <position position="1"/>
    </location>
</feature>
<dbReference type="Gene3D" id="3.40.1190.20">
    <property type="match status" value="1"/>
</dbReference>
<dbReference type="Pfam" id="PF00294">
    <property type="entry name" value="PfkB"/>
    <property type="match status" value="1"/>
</dbReference>
<dbReference type="InterPro" id="IPR011611">
    <property type="entry name" value="PfkB_dom"/>
</dbReference>
<dbReference type="PANTHER" id="PTHR46969">
    <property type="entry name" value="BIFUNCTIONAL PROTEIN HLDE"/>
    <property type="match status" value="1"/>
</dbReference>
<reference evidence="2 3" key="1">
    <citation type="submission" date="2020-04" db="EMBL/GenBank/DDBJ databases">
        <title>Metagenomic profiling of ammonia- and methane-oxidizing microorganisms in a Dutch drinking water treatment plant.</title>
        <authorList>
            <person name="Poghosyan L."/>
            <person name="Leucker S."/>
        </authorList>
    </citation>
    <scope>NUCLEOTIDE SEQUENCE [LARGE SCALE GENOMIC DNA]</scope>
    <source>
        <strain evidence="2">S-RSF-IL-03</strain>
    </source>
</reference>
<dbReference type="GO" id="GO:0033786">
    <property type="term" value="F:heptose-1-phosphate adenylyltransferase activity"/>
    <property type="evidence" value="ECO:0007669"/>
    <property type="project" value="TreeGrafter"/>
</dbReference>
<feature type="domain" description="Carbohydrate kinase PfkB" evidence="1">
    <location>
        <begin position="7"/>
        <end position="56"/>
    </location>
</feature>
<evidence type="ECO:0000259" key="1">
    <source>
        <dbReference type="Pfam" id="PF00294"/>
    </source>
</evidence>
<dbReference type="Proteomes" id="UP000580839">
    <property type="component" value="Unassembled WGS sequence"/>
</dbReference>
<dbReference type="SUPFAM" id="SSF53613">
    <property type="entry name" value="Ribokinase-like"/>
    <property type="match status" value="1"/>
</dbReference>
<dbReference type="GO" id="GO:0005829">
    <property type="term" value="C:cytosol"/>
    <property type="evidence" value="ECO:0007669"/>
    <property type="project" value="TreeGrafter"/>
</dbReference>